<dbReference type="EMBL" id="CP003587">
    <property type="protein sequence ID" value="AGY59087.1"/>
    <property type="molecule type" value="Genomic_DNA"/>
</dbReference>
<evidence type="ECO:0000313" key="3">
    <source>
        <dbReference type="Proteomes" id="UP000017396"/>
    </source>
</evidence>
<dbReference type="Pfam" id="PF14559">
    <property type="entry name" value="TPR_19"/>
    <property type="match status" value="1"/>
</dbReference>
<dbReference type="STRING" id="1183438.GKIL_2841"/>
<proteinExistence type="predicted"/>
<feature type="repeat" description="TPR" evidence="1">
    <location>
        <begin position="191"/>
        <end position="224"/>
    </location>
</feature>
<dbReference type="SUPFAM" id="SSF53756">
    <property type="entry name" value="UDP-Glycosyltransferase/glycogen phosphorylase"/>
    <property type="match status" value="1"/>
</dbReference>
<dbReference type="InterPro" id="IPR019734">
    <property type="entry name" value="TPR_rpt"/>
</dbReference>
<keyword evidence="3" id="KW-1185">Reference proteome</keyword>
<sequence length="548" mass="60311">MAKKSRHPSNKRPSSQPVPGLAALLQQAAALAQQSQFQPAAHLYQQILQRWPDQPEALHALGLILHQSGNSEGALQLVGRAALIQPDNAAIHSNLGALLAGRGQTQAAMASYRRALQLDPALIQAHCNLANLLAGELQLEEAATHYRQAIQRAPAYAEAHSYLGNLLMEEGKLAEAEASCLQAVLLRPDLPAAHNNLGAVYRRWGKAWEAAAHYRQALALQPNFAEAHYNLALVLLQLGQFKPGWIEYEWRWRLASFAGVDPGFAQPRWDGSDPSGRTILLWAEQGLGDTIQFIRYAALLRARGARVLFRGPIALYPLLAGRPEIASLIDPQGPLPLFDLHAPLMSLPYLCRTELKTIPAPGPYLEVPATCGLSAQLQQQLTAKRGALKVGLVWSPKLFTPRHFSELGNALNNSERYCALKHFEPLLALANIQFFSLYKGERLGELEPYRERIVDLGSHFQDFGDTAWAIDKLDLVITVDTAVAHLAGALSKPVWILLPHLADWRWLAARSDSPWYPAARLFRQPTPGDWSAVVAQVIAAMQDGSIPR</sequence>
<reference evidence="2 3" key="1">
    <citation type="journal article" date="2013" name="PLoS ONE">
        <title>Cultivation and Complete Genome Sequencing of Gloeobacter kilaueensis sp. nov., from a Lava Cave in Kilauea Caldera, Hawai'i.</title>
        <authorList>
            <person name="Saw J.H."/>
            <person name="Schatz M."/>
            <person name="Brown M.V."/>
            <person name="Kunkel D.D."/>
            <person name="Foster J.S."/>
            <person name="Shick H."/>
            <person name="Christensen S."/>
            <person name="Hou S."/>
            <person name="Wan X."/>
            <person name="Donachie S.P."/>
        </authorList>
    </citation>
    <scope>NUCLEOTIDE SEQUENCE [LARGE SCALE GENOMIC DNA]</scope>
    <source>
        <strain evidence="3">JS</strain>
    </source>
</reference>
<evidence type="ECO:0000256" key="1">
    <source>
        <dbReference type="PROSITE-ProRule" id="PRU00339"/>
    </source>
</evidence>
<dbReference type="Pfam" id="PF13414">
    <property type="entry name" value="TPR_11"/>
    <property type="match status" value="3"/>
</dbReference>
<organism evidence="2 3">
    <name type="scientific">Gloeobacter kilaueensis (strain ATCC BAA-2537 / CCAP 1431/1 / ULC 316 / JS1)</name>
    <dbReference type="NCBI Taxonomy" id="1183438"/>
    <lineage>
        <taxon>Bacteria</taxon>
        <taxon>Bacillati</taxon>
        <taxon>Cyanobacteriota</taxon>
        <taxon>Cyanophyceae</taxon>
        <taxon>Gloeobacterales</taxon>
        <taxon>Gloeobacteraceae</taxon>
        <taxon>Gloeobacter</taxon>
    </lineage>
</organism>
<gene>
    <name evidence="2" type="ORF">GKIL_2841</name>
</gene>
<feature type="repeat" description="TPR" evidence="1">
    <location>
        <begin position="89"/>
        <end position="122"/>
    </location>
</feature>
<dbReference type="InterPro" id="IPR011990">
    <property type="entry name" value="TPR-like_helical_dom_sf"/>
</dbReference>
<dbReference type="PANTHER" id="PTHR44809:SF1">
    <property type="entry name" value="PROTEIN O-MANNOSYL-TRANSFERASE TMTC1"/>
    <property type="match status" value="1"/>
</dbReference>
<dbReference type="KEGG" id="glj:GKIL_2841"/>
<dbReference type="eggNOG" id="COG0457">
    <property type="taxonomic scope" value="Bacteria"/>
</dbReference>
<feature type="repeat" description="TPR" evidence="1">
    <location>
        <begin position="55"/>
        <end position="88"/>
    </location>
</feature>
<dbReference type="Proteomes" id="UP000017396">
    <property type="component" value="Chromosome"/>
</dbReference>
<dbReference type="SMART" id="SM00028">
    <property type="entry name" value="TPR"/>
    <property type="match status" value="6"/>
</dbReference>
<protein>
    <submittedName>
        <fullName evidence="2">TPR repeat-containing protein</fullName>
    </submittedName>
</protein>
<dbReference type="PATRIC" id="fig|1183438.3.peg.2802"/>
<keyword evidence="1" id="KW-0802">TPR repeat</keyword>
<name>U5QJC8_GLOK1</name>
<dbReference type="RefSeq" id="WP_023174308.1">
    <property type="nucleotide sequence ID" value="NC_022600.1"/>
</dbReference>
<dbReference type="HOGENOM" id="CLU_010140_1_1_3"/>
<dbReference type="Gene3D" id="1.25.40.10">
    <property type="entry name" value="Tetratricopeptide repeat domain"/>
    <property type="match status" value="4"/>
</dbReference>
<dbReference type="PROSITE" id="PS50005">
    <property type="entry name" value="TPR"/>
    <property type="match status" value="3"/>
</dbReference>
<evidence type="ECO:0000313" key="2">
    <source>
        <dbReference type="EMBL" id="AGY59087.1"/>
    </source>
</evidence>
<dbReference type="Gene3D" id="3.40.50.2000">
    <property type="entry name" value="Glycogen Phosphorylase B"/>
    <property type="match status" value="1"/>
</dbReference>
<dbReference type="AlphaFoldDB" id="U5QJC8"/>
<dbReference type="InterPro" id="IPR052943">
    <property type="entry name" value="TMTC_O-mannosyl-trnsfr"/>
</dbReference>
<accession>U5QJC8</accession>
<dbReference type="PANTHER" id="PTHR44809">
    <property type="match status" value="1"/>
</dbReference>
<dbReference type="SUPFAM" id="SSF48452">
    <property type="entry name" value="TPR-like"/>
    <property type="match status" value="1"/>
</dbReference>